<evidence type="ECO:0000256" key="3">
    <source>
        <dbReference type="ARBA" id="ARBA00023128"/>
    </source>
</evidence>
<evidence type="ECO:0000259" key="5">
    <source>
        <dbReference type="SMART" id="SM00244"/>
    </source>
</evidence>
<dbReference type="Proteomes" id="UP000198287">
    <property type="component" value="Unassembled WGS sequence"/>
</dbReference>
<feature type="compositionally biased region" description="Basic and acidic residues" evidence="4">
    <location>
        <begin position="352"/>
        <end position="377"/>
    </location>
</feature>
<dbReference type="InterPro" id="IPR050710">
    <property type="entry name" value="Band7/mec-2_domain"/>
</dbReference>
<keyword evidence="3" id="KW-0496">Mitochondrion</keyword>
<dbReference type="Pfam" id="PF16200">
    <property type="entry name" value="Band_7_C"/>
    <property type="match status" value="1"/>
</dbReference>
<dbReference type="AlphaFoldDB" id="A0A226EW13"/>
<evidence type="ECO:0000256" key="4">
    <source>
        <dbReference type="SAM" id="MobiDB-lite"/>
    </source>
</evidence>
<evidence type="ECO:0000313" key="6">
    <source>
        <dbReference type="EMBL" id="OXA61772.1"/>
    </source>
</evidence>
<name>A0A226EW13_FOLCA</name>
<gene>
    <name evidence="6" type="ORF">Fcan01_02569</name>
</gene>
<proteinExistence type="inferred from homology"/>
<accession>A0A226EW13</accession>
<protein>
    <submittedName>
        <fullName evidence="6">Stomatin-like protein 2, mitochondrial</fullName>
    </submittedName>
</protein>
<dbReference type="GO" id="GO:0016020">
    <property type="term" value="C:membrane"/>
    <property type="evidence" value="ECO:0007669"/>
    <property type="project" value="InterPro"/>
</dbReference>
<dbReference type="GO" id="GO:0007005">
    <property type="term" value="P:mitochondrion organization"/>
    <property type="evidence" value="ECO:0007669"/>
    <property type="project" value="TreeGrafter"/>
</dbReference>
<sequence>MNRTIALVRLAQRCHGQVVGISSAPAPSLPRFLKSSIVPFLPPIRYKSSTPLNTVILFVPQQEAWVIERMGKFHRILEPGLNFLIPILDRIKYVNSLKEIAIDIPKQSAITKDNVTLTLDGVLYLKIIDPYKASYGITDPEFAITQLAQTTMRSELGKIALDTIFRERESLNISIVESINKAAESWGIACLRYEIRDLKLPSKVQEAMQMQVEAERKKRAQILESEGARESAINIAEGRKKSQILASEAEMQEKINYAKARAKSIEKIGSALEKSSGHDAGSLIVAEQYVAAFQNLAKKTNTLLLPSDVANVPSMVSQAMSIYKTLASPTNTNSADSSKTDDMEEYFSDDDDLKRIRDGHRDNISTEGSSKRDSQFT</sequence>
<dbReference type="InterPro" id="IPR036013">
    <property type="entry name" value="Band_7/SPFH_dom_sf"/>
</dbReference>
<comment type="caution">
    <text evidence="6">The sequence shown here is derived from an EMBL/GenBank/DDBJ whole genome shotgun (WGS) entry which is preliminary data.</text>
</comment>
<dbReference type="FunFam" id="3.30.479.30:FF:000008">
    <property type="entry name" value="Stomatin-like protein 2, mitochondrial"/>
    <property type="match status" value="1"/>
</dbReference>
<reference evidence="6 7" key="1">
    <citation type="submission" date="2015-12" db="EMBL/GenBank/DDBJ databases">
        <title>The genome of Folsomia candida.</title>
        <authorList>
            <person name="Faddeeva A."/>
            <person name="Derks M.F."/>
            <person name="Anvar Y."/>
            <person name="Smit S."/>
            <person name="Van Straalen N."/>
            <person name="Roelofs D."/>
        </authorList>
    </citation>
    <scope>NUCLEOTIDE SEQUENCE [LARGE SCALE GENOMIC DNA]</scope>
    <source>
        <strain evidence="6 7">VU population</strain>
        <tissue evidence="6">Whole body</tissue>
    </source>
</reference>
<dbReference type="PANTHER" id="PTHR43327:SF10">
    <property type="entry name" value="STOMATIN-LIKE PROTEIN 2, MITOCHONDRIAL"/>
    <property type="match status" value="1"/>
</dbReference>
<dbReference type="OMA" id="YLQMLPK"/>
<dbReference type="InterPro" id="IPR001972">
    <property type="entry name" value="Stomatin_HflK_fam"/>
</dbReference>
<dbReference type="SUPFAM" id="SSF117892">
    <property type="entry name" value="Band 7/SPFH domain"/>
    <property type="match status" value="1"/>
</dbReference>
<keyword evidence="7" id="KW-1185">Reference proteome</keyword>
<organism evidence="6 7">
    <name type="scientific">Folsomia candida</name>
    <name type="common">Springtail</name>
    <dbReference type="NCBI Taxonomy" id="158441"/>
    <lineage>
        <taxon>Eukaryota</taxon>
        <taxon>Metazoa</taxon>
        <taxon>Ecdysozoa</taxon>
        <taxon>Arthropoda</taxon>
        <taxon>Hexapoda</taxon>
        <taxon>Collembola</taxon>
        <taxon>Entomobryomorpha</taxon>
        <taxon>Isotomoidea</taxon>
        <taxon>Isotomidae</taxon>
        <taxon>Proisotominae</taxon>
        <taxon>Folsomia</taxon>
    </lineage>
</organism>
<dbReference type="PANTHER" id="PTHR43327">
    <property type="entry name" value="STOMATIN-LIKE PROTEIN 2, MITOCHONDRIAL"/>
    <property type="match status" value="1"/>
</dbReference>
<feature type="compositionally biased region" description="Polar residues" evidence="4">
    <location>
        <begin position="328"/>
        <end position="337"/>
    </location>
</feature>
<dbReference type="InterPro" id="IPR032435">
    <property type="entry name" value="STML2-like_C"/>
</dbReference>
<dbReference type="EMBL" id="LNIX01000001">
    <property type="protein sequence ID" value="OXA61772.1"/>
    <property type="molecule type" value="Genomic_DNA"/>
</dbReference>
<evidence type="ECO:0000313" key="7">
    <source>
        <dbReference type="Proteomes" id="UP000198287"/>
    </source>
</evidence>
<comment type="similarity">
    <text evidence="2">Belongs to the band 7/mec-2 family.</text>
</comment>
<dbReference type="SMART" id="SM00244">
    <property type="entry name" value="PHB"/>
    <property type="match status" value="1"/>
</dbReference>
<dbReference type="PRINTS" id="PR00721">
    <property type="entry name" value="STOMATIN"/>
</dbReference>
<evidence type="ECO:0000256" key="1">
    <source>
        <dbReference type="ARBA" id="ARBA00004173"/>
    </source>
</evidence>
<dbReference type="InterPro" id="IPR001107">
    <property type="entry name" value="Band_7"/>
</dbReference>
<dbReference type="CDD" id="cd08829">
    <property type="entry name" value="SPFH_paraslipin"/>
    <property type="match status" value="1"/>
</dbReference>
<dbReference type="STRING" id="158441.A0A226EW13"/>
<dbReference type="Gene3D" id="3.30.479.30">
    <property type="entry name" value="Band 7 domain"/>
    <property type="match status" value="1"/>
</dbReference>
<dbReference type="OrthoDB" id="434619at2759"/>
<comment type="subcellular location">
    <subcellularLocation>
        <location evidence="1">Mitochondrion</location>
    </subcellularLocation>
</comment>
<dbReference type="Pfam" id="PF01145">
    <property type="entry name" value="Band_7"/>
    <property type="match status" value="1"/>
</dbReference>
<evidence type="ECO:0000256" key="2">
    <source>
        <dbReference type="ARBA" id="ARBA00008164"/>
    </source>
</evidence>
<feature type="region of interest" description="Disordered" evidence="4">
    <location>
        <begin position="328"/>
        <end position="377"/>
    </location>
</feature>
<feature type="domain" description="Band 7" evidence="5">
    <location>
        <begin position="54"/>
        <end position="212"/>
    </location>
</feature>
<feature type="compositionally biased region" description="Acidic residues" evidence="4">
    <location>
        <begin position="342"/>
        <end position="351"/>
    </location>
</feature>
<dbReference type="GO" id="GO:0005739">
    <property type="term" value="C:mitochondrion"/>
    <property type="evidence" value="ECO:0007669"/>
    <property type="project" value="UniProtKB-SubCell"/>
</dbReference>